<proteinExistence type="predicted"/>
<sequence>MKLLISVWTCIFALFSFTRNEILNPSVEFSFLGLQASNDNLGRKNARISVNECSSEALIYILAKDQASKFLVTTYQCYVKNLEDAVNTCRRKCKLSRSFGRCKGIEERLETNRQVYENHKQDQARWNSFLLFCVDCRVLIEYQLIQSKFNGQMVKSVGGGHEDPAYTLTNLFKSYISTEMSSTELLYIKNSELYVQLKEKLCKQKKSRALCKCATQTLKTLLDNKKNLQDILHRQRDYQKRCHAHLSRGYNGLPSNGNPIDDIRDKCRDAARLEAEIKGSMEGISNQAYSEEDLNEAFELSAL</sequence>
<protein>
    <submittedName>
        <fullName evidence="2">Uncharacterized protein</fullName>
    </submittedName>
</protein>
<feature type="chain" id="PRO_5047245149" evidence="1">
    <location>
        <begin position="21"/>
        <end position="303"/>
    </location>
</feature>
<keyword evidence="3" id="KW-1185">Reference proteome</keyword>
<evidence type="ECO:0000256" key="1">
    <source>
        <dbReference type="SAM" id="SignalP"/>
    </source>
</evidence>
<dbReference type="Proteomes" id="UP001071777">
    <property type="component" value="Unassembled WGS sequence"/>
</dbReference>
<name>A0ABQ8P2Z0_9CRYT</name>
<evidence type="ECO:0000313" key="3">
    <source>
        <dbReference type="Proteomes" id="UP001071777"/>
    </source>
</evidence>
<organism evidence="2 3">
    <name type="scientific">Cryptosporidium canis</name>
    <dbReference type="NCBI Taxonomy" id="195482"/>
    <lineage>
        <taxon>Eukaryota</taxon>
        <taxon>Sar</taxon>
        <taxon>Alveolata</taxon>
        <taxon>Apicomplexa</taxon>
        <taxon>Conoidasida</taxon>
        <taxon>Coccidia</taxon>
        <taxon>Eucoccidiorida</taxon>
        <taxon>Eimeriorina</taxon>
        <taxon>Cryptosporidiidae</taxon>
        <taxon>Cryptosporidium</taxon>
    </lineage>
</organism>
<dbReference type="EMBL" id="JAPCXB010000150">
    <property type="protein sequence ID" value="KAJ1606213.1"/>
    <property type="molecule type" value="Genomic_DNA"/>
</dbReference>
<comment type="caution">
    <text evidence="2">The sequence shown here is derived from an EMBL/GenBank/DDBJ whole genome shotgun (WGS) entry which is preliminary data.</text>
</comment>
<feature type="signal peptide" evidence="1">
    <location>
        <begin position="1"/>
        <end position="20"/>
    </location>
</feature>
<evidence type="ECO:0000313" key="2">
    <source>
        <dbReference type="EMBL" id="KAJ1606213.1"/>
    </source>
</evidence>
<reference evidence="2" key="1">
    <citation type="submission" date="2022-10" db="EMBL/GenBank/DDBJ databases">
        <title>Adaptive evolution leads to modifications in subtelomeric GC content in a zoonotic Cryptosporidium species.</title>
        <authorList>
            <person name="Li J."/>
            <person name="Feng Y."/>
            <person name="Xiao L."/>
        </authorList>
    </citation>
    <scope>NUCLEOTIDE SEQUENCE</scope>
    <source>
        <strain evidence="2">25894</strain>
    </source>
</reference>
<accession>A0ABQ8P2Z0</accession>
<gene>
    <name evidence="2" type="ORF">OJ252_3236</name>
</gene>
<keyword evidence="1" id="KW-0732">Signal</keyword>